<dbReference type="GO" id="GO:0016020">
    <property type="term" value="C:membrane"/>
    <property type="evidence" value="ECO:0007669"/>
    <property type="project" value="InterPro"/>
</dbReference>
<feature type="transmembrane region" description="Helical" evidence="1">
    <location>
        <begin position="106"/>
        <end position="124"/>
    </location>
</feature>
<feature type="transmembrane region" description="Helical" evidence="1">
    <location>
        <begin position="131"/>
        <end position="150"/>
    </location>
</feature>
<keyword evidence="1" id="KW-0472">Membrane</keyword>
<dbReference type="SUPFAM" id="SSF103481">
    <property type="entry name" value="Multidrug resistance efflux transporter EmrE"/>
    <property type="match status" value="2"/>
</dbReference>
<protein>
    <submittedName>
        <fullName evidence="3">DMT family transporter</fullName>
    </submittedName>
</protein>
<feature type="transmembrane region" description="Helical" evidence="1">
    <location>
        <begin position="219"/>
        <end position="240"/>
    </location>
</feature>
<feature type="domain" description="EamA" evidence="2">
    <location>
        <begin position="11"/>
        <end position="145"/>
    </location>
</feature>
<evidence type="ECO:0000259" key="2">
    <source>
        <dbReference type="Pfam" id="PF00892"/>
    </source>
</evidence>
<feature type="transmembrane region" description="Helical" evidence="1">
    <location>
        <begin position="74"/>
        <end position="94"/>
    </location>
</feature>
<sequence>MDSANNLDRKAFLALIAGAVAIGTAPIWMRYSTVTPASAAFWRMALALPAALLWGFATGGVAAVRQAVQDTLRYFGPLLLVGLWLAIDLGFWHWSVQKTTVANATLLANLAVVFTSLGGFLFFGERFGRRFLGGLTLCLAGMGMLVGQNAELNPAYITGDLLGIAAAVGYAGYILSTSRIRTRISTLAVMIGTSVTTCLFLFPLAMMEDGATWPTGLAAWWPLVGLAVVTHVLGQGLIVYGLAHVRAAVGAATLLIQPVVAALLAFILFGEALGALQGIGALAIFAGIYLARTAR</sequence>
<keyword evidence="1" id="KW-1133">Transmembrane helix</keyword>
<dbReference type="InterPro" id="IPR000620">
    <property type="entry name" value="EamA_dom"/>
</dbReference>
<dbReference type="KEGG" id="gso:PH603_03175"/>
<feature type="transmembrane region" description="Helical" evidence="1">
    <location>
        <begin position="275"/>
        <end position="291"/>
    </location>
</feature>
<dbReference type="AlphaFoldDB" id="A0AAE9XTB1"/>
<accession>A0AAE9XTB1</accession>
<feature type="domain" description="EamA" evidence="2">
    <location>
        <begin position="158"/>
        <end position="291"/>
    </location>
</feature>
<feature type="transmembrane region" description="Helical" evidence="1">
    <location>
        <begin position="247"/>
        <end position="269"/>
    </location>
</feature>
<dbReference type="RefSeq" id="WP_289504479.1">
    <property type="nucleotide sequence ID" value="NZ_CP116805.1"/>
</dbReference>
<dbReference type="Proteomes" id="UP001217500">
    <property type="component" value="Chromosome"/>
</dbReference>
<organism evidence="3 4">
    <name type="scientific">Gimibacter soli</name>
    <dbReference type="NCBI Taxonomy" id="3024400"/>
    <lineage>
        <taxon>Bacteria</taxon>
        <taxon>Pseudomonadati</taxon>
        <taxon>Pseudomonadota</taxon>
        <taxon>Alphaproteobacteria</taxon>
        <taxon>Kordiimonadales</taxon>
        <taxon>Temperatibacteraceae</taxon>
        <taxon>Gimibacter</taxon>
    </lineage>
</organism>
<keyword evidence="1" id="KW-0812">Transmembrane</keyword>
<dbReference type="PANTHER" id="PTHR22911">
    <property type="entry name" value="ACYL-MALONYL CONDENSING ENZYME-RELATED"/>
    <property type="match status" value="1"/>
</dbReference>
<feature type="transmembrane region" description="Helical" evidence="1">
    <location>
        <begin position="12"/>
        <end position="29"/>
    </location>
</feature>
<name>A0AAE9XTB1_9PROT</name>
<dbReference type="Pfam" id="PF00892">
    <property type="entry name" value="EamA"/>
    <property type="match status" value="2"/>
</dbReference>
<feature type="transmembrane region" description="Helical" evidence="1">
    <location>
        <begin position="187"/>
        <end position="207"/>
    </location>
</feature>
<evidence type="ECO:0000313" key="3">
    <source>
        <dbReference type="EMBL" id="WCL54760.1"/>
    </source>
</evidence>
<evidence type="ECO:0000313" key="4">
    <source>
        <dbReference type="Proteomes" id="UP001217500"/>
    </source>
</evidence>
<feature type="transmembrane region" description="Helical" evidence="1">
    <location>
        <begin position="41"/>
        <end position="62"/>
    </location>
</feature>
<dbReference type="PANTHER" id="PTHR22911:SF76">
    <property type="entry name" value="EAMA DOMAIN-CONTAINING PROTEIN"/>
    <property type="match status" value="1"/>
</dbReference>
<keyword evidence="4" id="KW-1185">Reference proteome</keyword>
<proteinExistence type="predicted"/>
<dbReference type="InterPro" id="IPR037185">
    <property type="entry name" value="EmrE-like"/>
</dbReference>
<gene>
    <name evidence="3" type="ORF">PH603_03175</name>
</gene>
<feature type="transmembrane region" description="Helical" evidence="1">
    <location>
        <begin position="156"/>
        <end position="175"/>
    </location>
</feature>
<evidence type="ECO:0000256" key="1">
    <source>
        <dbReference type="SAM" id="Phobius"/>
    </source>
</evidence>
<reference evidence="3" key="1">
    <citation type="submission" date="2023-01" db="EMBL/GenBank/DDBJ databases">
        <title>The genome sequence of Kordiimonadaceae bacterium 6D33.</title>
        <authorList>
            <person name="Liu Y."/>
        </authorList>
    </citation>
    <scope>NUCLEOTIDE SEQUENCE</scope>
    <source>
        <strain evidence="3">6D33</strain>
    </source>
</reference>
<dbReference type="EMBL" id="CP116805">
    <property type="protein sequence ID" value="WCL54760.1"/>
    <property type="molecule type" value="Genomic_DNA"/>
</dbReference>